<accession>A0AAU9J3M2</accession>
<protein>
    <recommendedName>
        <fullName evidence="4">Dickkopf N-terminal cysteine-rich domain-containing protein</fullName>
    </recommendedName>
</protein>
<keyword evidence="3" id="KW-1185">Reference proteome</keyword>
<proteinExistence type="predicted"/>
<comment type="caution">
    <text evidence="2">The sequence shown here is derived from an EMBL/GenBank/DDBJ whole genome shotgun (WGS) entry which is preliminary data.</text>
</comment>
<keyword evidence="1" id="KW-0732">Signal</keyword>
<name>A0AAU9J3M2_9CILI</name>
<dbReference type="Proteomes" id="UP001162131">
    <property type="component" value="Unassembled WGS sequence"/>
</dbReference>
<evidence type="ECO:0000313" key="2">
    <source>
        <dbReference type="EMBL" id="CAG9321788.1"/>
    </source>
</evidence>
<feature type="signal peptide" evidence="1">
    <location>
        <begin position="1"/>
        <end position="16"/>
    </location>
</feature>
<dbReference type="AlphaFoldDB" id="A0AAU9J3M2"/>
<evidence type="ECO:0008006" key="4">
    <source>
        <dbReference type="Google" id="ProtNLM"/>
    </source>
</evidence>
<gene>
    <name evidence="2" type="ORF">BSTOLATCC_MIC29697</name>
</gene>
<organism evidence="2 3">
    <name type="scientific">Blepharisma stoltei</name>
    <dbReference type="NCBI Taxonomy" id="1481888"/>
    <lineage>
        <taxon>Eukaryota</taxon>
        <taxon>Sar</taxon>
        <taxon>Alveolata</taxon>
        <taxon>Ciliophora</taxon>
        <taxon>Postciliodesmatophora</taxon>
        <taxon>Heterotrichea</taxon>
        <taxon>Heterotrichida</taxon>
        <taxon>Blepharismidae</taxon>
        <taxon>Blepharisma</taxon>
    </lineage>
</organism>
<evidence type="ECO:0000256" key="1">
    <source>
        <dbReference type="SAM" id="SignalP"/>
    </source>
</evidence>
<sequence>MKLLILASFAISLAFSEISVSKTCTQYLCKPDSIDFPSESTCLYFENFTYYSRSCDNSEYYCDASTVSDTHYGYCVHVNDTHIPHTFLPGEDCHFDDDCFEENSCIDGKCKGLEKNENCTYHEECDVGLYCNETCKSQIALGRVGCFNDYQCSNTGGCVVNSLTDSSLNVCVPYFTMRNYTVDLGCSDSGGINLICDSGFCLNNAGKSMCYPIPTSSASIPVECSSNSQCVSQAFGNDKLVFTQQCTCGYNSNGQSYCPLFLGDSLWKRYFKILKKWIDSDQSLNCNTASRNSYNCMKNYWNQDDLDELAYFEAYASNYPIIYSIESCTMNVFFPSIEDIINNYNNMDSGVEKIVTFIILGFI</sequence>
<feature type="chain" id="PRO_5043728734" description="Dickkopf N-terminal cysteine-rich domain-containing protein" evidence="1">
    <location>
        <begin position="17"/>
        <end position="363"/>
    </location>
</feature>
<reference evidence="2" key="1">
    <citation type="submission" date="2021-09" db="EMBL/GenBank/DDBJ databases">
        <authorList>
            <consortium name="AG Swart"/>
            <person name="Singh M."/>
            <person name="Singh A."/>
            <person name="Seah K."/>
            <person name="Emmerich C."/>
        </authorList>
    </citation>
    <scope>NUCLEOTIDE SEQUENCE</scope>
    <source>
        <strain evidence="2">ATCC30299</strain>
    </source>
</reference>
<evidence type="ECO:0000313" key="3">
    <source>
        <dbReference type="Proteomes" id="UP001162131"/>
    </source>
</evidence>
<dbReference type="EMBL" id="CAJZBQ010000029">
    <property type="protein sequence ID" value="CAG9321788.1"/>
    <property type="molecule type" value="Genomic_DNA"/>
</dbReference>